<dbReference type="NCBIfam" id="TIGR01993">
    <property type="entry name" value="Pyr-5-nucltdase"/>
    <property type="match status" value="1"/>
</dbReference>
<evidence type="ECO:0000313" key="1">
    <source>
        <dbReference type="EMBL" id="GEQ98533.1"/>
    </source>
</evidence>
<evidence type="ECO:0000313" key="2">
    <source>
        <dbReference type="Proteomes" id="UP000322084"/>
    </source>
</evidence>
<organism evidence="1 2">
    <name type="scientific">Iodidimonas gelatinilytica</name>
    <dbReference type="NCBI Taxonomy" id="1236966"/>
    <lineage>
        <taxon>Bacteria</taxon>
        <taxon>Pseudomonadati</taxon>
        <taxon>Pseudomonadota</taxon>
        <taxon>Alphaproteobacteria</taxon>
        <taxon>Iodidimonadales</taxon>
        <taxon>Iodidimonadaceae</taxon>
        <taxon>Iodidimonas</taxon>
    </lineage>
</organism>
<dbReference type="Pfam" id="PF00702">
    <property type="entry name" value="Hydrolase"/>
    <property type="match status" value="1"/>
</dbReference>
<reference evidence="1 2" key="1">
    <citation type="submission" date="2019-09" db="EMBL/GenBank/DDBJ databases">
        <title>NBRP : Genome information of microbial organism related human and environment.</title>
        <authorList>
            <person name="Hattori M."/>
            <person name="Oshima K."/>
            <person name="Inaba H."/>
            <person name="Suda W."/>
            <person name="Sakamoto M."/>
            <person name="Iino T."/>
            <person name="Kitahara M."/>
            <person name="Oshida Y."/>
            <person name="Iida T."/>
            <person name="Kudo T."/>
            <person name="Itoh T."/>
            <person name="Ohkuma M."/>
        </authorList>
    </citation>
    <scope>NUCLEOTIDE SEQUENCE [LARGE SCALE GENOMIC DNA]</scope>
    <source>
        <strain evidence="1 2">Hi-2</strain>
    </source>
</reference>
<dbReference type="Proteomes" id="UP000322084">
    <property type="component" value="Unassembled WGS sequence"/>
</dbReference>
<proteinExistence type="predicted"/>
<dbReference type="EMBL" id="BKCL01000007">
    <property type="protein sequence ID" value="GEQ98533.1"/>
    <property type="molecule type" value="Genomic_DNA"/>
</dbReference>
<dbReference type="SFLD" id="SFLDG01132">
    <property type="entry name" value="C1.5.3:_5'-Nucleotidase_Like"/>
    <property type="match status" value="1"/>
</dbReference>
<dbReference type="SFLD" id="SFLDG01129">
    <property type="entry name" value="C1.5:_HAD__Beta-PGM__Phosphata"/>
    <property type="match status" value="1"/>
</dbReference>
<dbReference type="Gene3D" id="3.40.50.1000">
    <property type="entry name" value="HAD superfamily/HAD-like"/>
    <property type="match status" value="1"/>
</dbReference>
<dbReference type="InterPro" id="IPR023214">
    <property type="entry name" value="HAD_sf"/>
</dbReference>
<dbReference type="AlphaFoldDB" id="A0A5A7MTD7"/>
<dbReference type="PANTHER" id="PTHR12725">
    <property type="entry name" value="HALOACID DEHALOGENASE-LIKE HYDROLASE"/>
    <property type="match status" value="1"/>
</dbReference>
<dbReference type="InterPro" id="IPR036412">
    <property type="entry name" value="HAD-like_sf"/>
</dbReference>
<protein>
    <submittedName>
        <fullName evidence="1">Pyrimidine 5'-nucleotidase</fullName>
    </submittedName>
</protein>
<sequence>MKKTDRNIPAGQAGLSAPPRLFGIETWVFDLDNTLYSPDCDLFSQIDVKMSGFVADLLGLDLIDARKLQKQYFLTYGTTLRGLMDNHGVRPEDFLDHVHDIDVSPVPPDPHLAEALAALPGRKLVFTNGSVPHAERVMKRLGIDHLMEDVFDIAAADYHPKPAAITYDRFLSHYGVEAKKAVMFEDMARNLVPAAALGMTTVWLKTAYQWGHVDHVKAAVHHETEDLVGFLRAQSGDATDERAFIPDASS</sequence>
<gene>
    <name evidence="1" type="ORF">JCM17844_21700</name>
</gene>
<accession>A0A5A7MTD7</accession>
<name>A0A5A7MTD7_9PROT</name>
<dbReference type="RefSeq" id="WP_210431769.1">
    <property type="nucleotide sequence ID" value="NZ_BKCL01000007.1"/>
</dbReference>
<dbReference type="SUPFAM" id="SSF56784">
    <property type="entry name" value="HAD-like"/>
    <property type="match status" value="1"/>
</dbReference>
<dbReference type="Gene3D" id="1.10.150.450">
    <property type="match status" value="1"/>
</dbReference>
<dbReference type="InterPro" id="IPR006439">
    <property type="entry name" value="HAD-SF_hydro_IA"/>
</dbReference>
<comment type="caution">
    <text evidence="1">The sequence shown here is derived from an EMBL/GenBank/DDBJ whole genome shotgun (WGS) entry which is preliminary data.</text>
</comment>
<dbReference type="SFLD" id="SFLDS00003">
    <property type="entry name" value="Haloacid_Dehalogenase"/>
    <property type="match status" value="1"/>
</dbReference>
<dbReference type="PANTHER" id="PTHR12725:SF117">
    <property type="entry name" value="HALOACID DEHALOGENASE-LIKE HYDROLASE"/>
    <property type="match status" value="1"/>
</dbReference>
<dbReference type="NCBIfam" id="TIGR01509">
    <property type="entry name" value="HAD-SF-IA-v3"/>
    <property type="match status" value="1"/>
</dbReference>
<dbReference type="InterPro" id="IPR010237">
    <property type="entry name" value="Pyr-5-nucltdase"/>
</dbReference>